<dbReference type="InterPro" id="IPR051956">
    <property type="entry name" value="eIF2B_epsilon"/>
</dbReference>
<dbReference type="HOGENOM" id="CLU_012507_0_0_1"/>
<evidence type="ECO:0000256" key="1">
    <source>
        <dbReference type="ARBA" id="ARBA00004514"/>
    </source>
</evidence>
<dbReference type="GO" id="GO:0005851">
    <property type="term" value="C:eukaryotic translation initiation factor 2B complex"/>
    <property type="evidence" value="ECO:0007669"/>
    <property type="project" value="TreeGrafter"/>
</dbReference>
<evidence type="ECO:0000256" key="9">
    <source>
        <dbReference type="SAM" id="MobiDB-lite"/>
    </source>
</evidence>
<dbReference type="AlphaFoldDB" id="A0A0C9UIG2"/>
<feature type="domain" description="W2" evidence="10">
    <location>
        <begin position="544"/>
        <end position="717"/>
    </location>
</feature>
<evidence type="ECO:0000313" key="12">
    <source>
        <dbReference type="Proteomes" id="UP000054279"/>
    </source>
</evidence>
<keyword evidence="3" id="KW-0963">Cytoplasm</keyword>
<dbReference type="InterPro" id="IPR005835">
    <property type="entry name" value="NTP_transferase_dom"/>
</dbReference>
<dbReference type="GO" id="GO:0003743">
    <property type="term" value="F:translation initiation factor activity"/>
    <property type="evidence" value="ECO:0007669"/>
    <property type="project" value="UniProtKB-KW"/>
</dbReference>
<reference evidence="11 12" key="1">
    <citation type="submission" date="2014-06" db="EMBL/GenBank/DDBJ databases">
        <title>Evolutionary Origins and Diversification of the Mycorrhizal Mutualists.</title>
        <authorList>
            <consortium name="DOE Joint Genome Institute"/>
            <consortium name="Mycorrhizal Genomics Consortium"/>
            <person name="Kohler A."/>
            <person name="Kuo A."/>
            <person name="Nagy L.G."/>
            <person name="Floudas D."/>
            <person name="Copeland A."/>
            <person name="Barry K.W."/>
            <person name="Cichocki N."/>
            <person name="Veneault-Fourrey C."/>
            <person name="LaButti K."/>
            <person name="Lindquist E.A."/>
            <person name="Lipzen A."/>
            <person name="Lundell T."/>
            <person name="Morin E."/>
            <person name="Murat C."/>
            <person name="Riley R."/>
            <person name="Ohm R."/>
            <person name="Sun H."/>
            <person name="Tunlid A."/>
            <person name="Henrissat B."/>
            <person name="Grigoriev I.V."/>
            <person name="Hibbett D.S."/>
            <person name="Martin F."/>
        </authorList>
    </citation>
    <scope>NUCLEOTIDE SEQUENCE [LARGE SCALE GENOMIC DNA]</scope>
    <source>
        <strain evidence="11 12">SS14</strain>
    </source>
</reference>
<keyword evidence="12" id="KW-1185">Reference proteome</keyword>
<evidence type="ECO:0000259" key="10">
    <source>
        <dbReference type="PROSITE" id="PS51363"/>
    </source>
</evidence>
<feature type="region of interest" description="Disordered" evidence="9">
    <location>
        <begin position="503"/>
        <end position="538"/>
    </location>
</feature>
<feature type="compositionally biased region" description="Acidic residues" evidence="9">
    <location>
        <begin position="511"/>
        <end position="524"/>
    </location>
</feature>
<dbReference type="Pfam" id="PF02020">
    <property type="entry name" value="W2"/>
    <property type="match status" value="1"/>
</dbReference>
<evidence type="ECO:0000256" key="7">
    <source>
        <dbReference type="ARBA" id="ARBA00044345"/>
    </source>
</evidence>
<evidence type="ECO:0000256" key="6">
    <source>
        <dbReference type="ARBA" id="ARBA00044144"/>
    </source>
</evidence>
<protein>
    <recommendedName>
        <fullName evidence="6">Translation initiation factor eIF2B subunit epsilon</fullName>
    </recommendedName>
    <alternativeName>
        <fullName evidence="7">eIF2B GDP-GTP exchange factor subunit epsilon</fullName>
    </alternativeName>
</protein>
<evidence type="ECO:0000256" key="5">
    <source>
        <dbReference type="ARBA" id="ARBA00022917"/>
    </source>
</evidence>
<proteinExistence type="inferred from homology"/>
<dbReference type="FunFam" id="3.90.550.10:FF:000066">
    <property type="entry name" value="Translation initiation factor eIF-2B subunit epsilon"/>
    <property type="match status" value="1"/>
</dbReference>
<accession>A0A0C9UIG2</accession>
<name>A0A0C9UIG2_SPHS4</name>
<comment type="similarity">
    <text evidence="2">Belongs to the eIF-2B gamma/epsilon subunits family.</text>
</comment>
<dbReference type="SUPFAM" id="SSF51161">
    <property type="entry name" value="Trimeric LpxA-like enzymes"/>
    <property type="match status" value="1"/>
</dbReference>
<dbReference type="PANTHER" id="PTHR45887">
    <property type="entry name" value="TRANSLATION INITIATION FACTOR EIF-2B SUBUNIT EPSILON"/>
    <property type="match status" value="1"/>
</dbReference>
<gene>
    <name evidence="11" type="ORF">M422DRAFT_233341</name>
</gene>
<dbReference type="InterPro" id="IPR003307">
    <property type="entry name" value="W2_domain"/>
</dbReference>
<evidence type="ECO:0000313" key="11">
    <source>
        <dbReference type="EMBL" id="KIJ34664.1"/>
    </source>
</evidence>
<keyword evidence="4" id="KW-0396">Initiation factor</keyword>
<dbReference type="InterPro" id="IPR056764">
    <property type="entry name" value="LbH_EIF2B3/5"/>
</dbReference>
<sequence>MPPKGGSTGAHLLSEEDEPLQAVILADTYNERFKPLTINQPRCLLPICNATLLDWTLESLSLAGVHEVFVVCTAHADLIKEKIAASKWSRGSSGLKITPIITDPSCFAPGEALRDIYTHGVITSDFVLVFGDLVSNVRLDEVVKAHKARRKVDKDAIMTMVVKEAGAEHRTRPLGDGGIFVLDEDTNECLHYEAVPGVPLKKLVHIPKEAVSKHMNVVVRNNLIDCGIDICSVEVPSLFQDNFDYLDIRRDFVHGILTSDLLGKSIHCHVVKDGYAARVKDSKSYDVISKDILSRWTYPLVPDENNPSGQKYEHRKGHVYMPPGGKSLQLSRSCKLGRNTLIGSSTSIGDNAQISGSVLGPNCRIGANAVIRNSYLWDGVIVEDNCVVERSILGRDVVLLKGSTVARGCLVGDGVKLGPKARLAEFVRVATEGPEEGEGGESPLEVLGGESNGIVWPTLGTFIRGNLEESDSEDEDGVADELESAHNLRLLRMGDETALDDMQRYEPDSSSSEEDESSSEEESNDGQSRPSSFTSAPISDKLNSLAEAEFRSEVMASLDRAWSEGHAVENAAVELKTLRMASNVPLRKVRESIIAFLLDKMETGPGETRDKVKKVVERWGSLIDAIGGIDAVETIEILQESCSKEARFLPLFGLLLGAFYQADIIEEEDVRGWHGKAGSKGRDVKPAGLAANMEKCWAVGSKMIEQFDAQETESEEDDEEDSE</sequence>
<evidence type="ECO:0000256" key="3">
    <source>
        <dbReference type="ARBA" id="ARBA00022490"/>
    </source>
</evidence>
<dbReference type="Pfam" id="PF25084">
    <property type="entry name" value="LbH_EIF2B"/>
    <property type="match status" value="1"/>
</dbReference>
<dbReference type="SUPFAM" id="SSF48371">
    <property type="entry name" value="ARM repeat"/>
    <property type="match status" value="1"/>
</dbReference>
<dbReference type="PROSITE" id="PS51363">
    <property type="entry name" value="W2"/>
    <property type="match status" value="1"/>
</dbReference>
<dbReference type="Gene3D" id="1.25.40.180">
    <property type="match status" value="1"/>
</dbReference>
<dbReference type="CDD" id="cd04197">
    <property type="entry name" value="eIF-2B_epsilon_N"/>
    <property type="match status" value="1"/>
</dbReference>
<evidence type="ECO:0000256" key="4">
    <source>
        <dbReference type="ARBA" id="ARBA00022540"/>
    </source>
</evidence>
<keyword evidence="5" id="KW-0648">Protein biosynthesis</keyword>
<evidence type="ECO:0000256" key="2">
    <source>
        <dbReference type="ARBA" id="ARBA00007878"/>
    </source>
</evidence>
<dbReference type="CDD" id="cd11558">
    <property type="entry name" value="W2_eIF2B_epsilon"/>
    <property type="match status" value="1"/>
</dbReference>
<comment type="subunit">
    <text evidence="8">Component of the translation initiation factor 2B (eIF2B) complex which is a heterodecamer of two sets of five different subunits: alpha, beta, gamma, delta and epsilon. Subunits alpha, beta and delta comprise a regulatory subcomplex and subunits epsilon and gamma comprise a catalytic subcomplex. Within the complex, the hexameric regulatory complex resides at the center, with the two heterodimeric catalytic subcomplexes bound on opposite sides.</text>
</comment>
<dbReference type="InterPro" id="IPR029044">
    <property type="entry name" value="Nucleotide-diphossugar_trans"/>
</dbReference>
<dbReference type="Gene3D" id="3.90.550.10">
    <property type="entry name" value="Spore Coat Polysaccharide Biosynthesis Protein SpsA, Chain A"/>
    <property type="match status" value="1"/>
</dbReference>
<dbReference type="EMBL" id="KN837197">
    <property type="protein sequence ID" value="KIJ34664.1"/>
    <property type="molecule type" value="Genomic_DNA"/>
</dbReference>
<dbReference type="InterPro" id="IPR044123">
    <property type="entry name" value="W2_eIF2B_epsilon"/>
</dbReference>
<dbReference type="Pfam" id="PF00483">
    <property type="entry name" value="NTP_transferase"/>
    <property type="match status" value="1"/>
</dbReference>
<dbReference type="OrthoDB" id="424572at2759"/>
<dbReference type="GO" id="GO:0031369">
    <property type="term" value="F:translation initiation factor binding"/>
    <property type="evidence" value="ECO:0007669"/>
    <property type="project" value="InterPro"/>
</dbReference>
<dbReference type="Proteomes" id="UP000054279">
    <property type="component" value="Unassembled WGS sequence"/>
</dbReference>
<dbReference type="GO" id="GO:0005829">
    <property type="term" value="C:cytosol"/>
    <property type="evidence" value="ECO:0007669"/>
    <property type="project" value="UniProtKB-SubCell"/>
</dbReference>
<dbReference type="InterPro" id="IPR011004">
    <property type="entry name" value="Trimer_LpxA-like_sf"/>
</dbReference>
<evidence type="ECO:0000256" key="8">
    <source>
        <dbReference type="ARBA" id="ARBA00046432"/>
    </source>
</evidence>
<dbReference type="InterPro" id="IPR035543">
    <property type="entry name" value="eIF-2B_epsilon_N"/>
</dbReference>
<dbReference type="SUPFAM" id="SSF53448">
    <property type="entry name" value="Nucleotide-diphospho-sugar transferases"/>
    <property type="match status" value="1"/>
</dbReference>
<comment type="subcellular location">
    <subcellularLocation>
        <location evidence="1">Cytoplasm</location>
        <location evidence="1">Cytosol</location>
    </subcellularLocation>
</comment>
<dbReference type="InterPro" id="IPR016024">
    <property type="entry name" value="ARM-type_fold"/>
</dbReference>
<dbReference type="Gene3D" id="2.160.10.10">
    <property type="entry name" value="Hexapeptide repeat proteins"/>
    <property type="match status" value="1"/>
</dbReference>
<organism evidence="11 12">
    <name type="scientific">Sphaerobolus stellatus (strain SS14)</name>
    <dbReference type="NCBI Taxonomy" id="990650"/>
    <lineage>
        <taxon>Eukaryota</taxon>
        <taxon>Fungi</taxon>
        <taxon>Dikarya</taxon>
        <taxon>Basidiomycota</taxon>
        <taxon>Agaricomycotina</taxon>
        <taxon>Agaricomycetes</taxon>
        <taxon>Phallomycetidae</taxon>
        <taxon>Geastrales</taxon>
        <taxon>Sphaerobolaceae</taxon>
        <taxon>Sphaerobolus</taxon>
    </lineage>
</organism>
<feature type="compositionally biased region" description="Polar residues" evidence="9">
    <location>
        <begin position="525"/>
        <end position="537"/>
    </location>
</feature>
<dbReference type="GO" id="GO:0005085">
    <property type="term" value="F:guanyl-nucleotide exchange factor activity"/>
    <property type="evidence" value="ECO:0007669"/>
    <property type="project" value="InterPro"/>
</dbReference>
<dbReference type="PANTHER" id="PTHR45887:SF1">
    <property type="entry name" value="TRANSLATION INITIATION FACTOR EIF-2B SUBUNIT EPSILON"/>
    <property type="match status" value="1"/>
</dbReference>